<evidence type="ECO:0000256" key="1">
    <source>
        <dbReference type="SAM" id="MobiDB-lite"/>
    </source>
</evidence>
<dbReference type="PANTHER" id="PTHR12287">
    <property type="entry name" value="EPIDERMAL GROWTH FACTOR RECEPTOR KINASE SUBSTRATE EPS8-RELATED PROTEIN"/>
    <property type="match status" value="1"/>
</dbReference>
<dbReference type="InterPro" id="IPR039801">
    <property type="entry name" value="EPS8-like"/>
</dbReference>
<feature type="compositionally biased region" description="Pro residues" evidence="1">
    <location>
        <begin position="213"/>
        <end position="227"/>
    </location>
</feature>
<dbReference type="GO" id="GO:1900029">
    <property type="term" value="P:positive regulation of ruffle assembly"/>
    <property type="evidence" value="ECO:0007669"/>
    <property type="project" value="TreeGrafter"/>
</dbReference>
<keyword evidence="4" id="KW-1185">Reference proteome</keyword>
<reference evidence="3 4" key="1">
    <citation type="submission" date="2019-09" db="EMBL/GenBank/DDBJ databases">
        <title>Bird 10,000 Genomes (B10K) Project - Family phase.</title>
        <authorList>
            <person name="Zhang G."/>
        </authorList>
    </citation>
    <scope>NUCLEOTIDE SEQUENCE [LARGE SCALE GENOMIC DNA]</scope>
    <source>
        <strain evidence="3">B10K-DU-001-26</strain>
        <tissue evidence="3">Muscle</tissue>
    </source>
</reference>
<sequence length="227" mass="25107">MGDPFGRWSSSPSRGEYDDKTPLRHSSSFARLSGKSIYNQRKDYGQTLLKLQNDFQHHVEHLLTVPLERELRSAEDCLGRLKELEEQGRIWGQDVILAVKDQELVLSDVESKEELEAFPLASVQGCSAGLDNTVLAVSVQERSPPRSSVLLFQCERLGVSPEGGRTGGSPPGWGLTAAAPRQAETLRSSLEKVLRQRKEEQSNDHGHRYGGPDTPPIPAPPYAAPER</sequence>
<evidence type="ECO:0000313" key="4">
    <source>
        <dbReference type="Proteomes" id="UP000530962"/>
    </source>
</evidence>
<accession>A0A7K9QNS3</accession>
<dbReference type="Pfam" id="PF08416">
    <property type="entry name" value="PTB"/>
    <property type="match status" value="1"/>
</dbReference>
<feature type="region of interest" description="Disordered" evidence="1">
    <location>
        <begin position="187"/>
        <end position="227"/>
    </location>
</feature>
<dbReference type="InterPro" id="IPR013625">
    <property type="entry name" value="PTB"/>
</dbReference>
<feature type="compositionally biased region" description="Basic and acidic residues" evidence="1">
    <location>
        <begin position="189"/>
        <end position="207"/>
    </location>
</feature>
<gene>
    <name evidence="3" type="primary">Eps8l3_1</name>
    <name evidence="3" type="ORF">IRECYA_R15857</name>
</gene>
<dbReference type="SUPFAM" id="SSF50729">
    <property type="entry name" value="PH domain-like"/>
    <property type="match status" value="1"/>
</dbReference>
<dbReference type="GO" id="GO:0031982">
    <property type="term" value="C:vesicle"/>
    <property type="evidence" value="ECO:0007669"/>
    <property type="project" value="TreeGrafter"/>
</dbReference>
<feature type="non-terminal residue" evidence="3">
    <location>
        <position position="227"/>
    </location>
</feature>
<name>A0A7K9QNS3_IRECY</name>
<dbReference type="InterPro" id="IPR011993">
    <property type="entry name" value="PH-like_dom_sf"/>
</dbReference>
<dbReference type="GO" id="GO:0032587">
    <property type="term" value="C:ruffle membrane"/>
    <property type="evidence" value="ECO:0007669"/>
    <property type="project" value="TreeGrafter"/>
</dbReference>
<dbReference type="GO" id="GO:0003779">
    <property type="term" value="F:actin binding"/>
    <property type="evidence" value="ECO:0007669"/>
    <property type="project" value="TreeGrafter"/>
</dbReference>
<dbReference type="AlphaFoldDB" id="A0A7K9QNS3"/>
<proteinExistence type="predicted"/>
<dbReference type="Proteomes" id="UP000530962">
    <property type="component" value="Unassembled WGS sequence"/>
</dbReference>
<dbReference type="GO" id="GO:0007266">
    <property type="term" value="P:Rho protein signal transduction"/>
    <property type="evidence" value="ECO:0007669"/>
    <property type="project" value="TreeGrafter"/>
</dbReference>
<feature type="region of interest" description="Disordered" evidence="1">
    <location>
        <begin position="1"/>
        <end position="24"/>
    </location>
</feature>
<dbReference type="EMBL" id="VWZV01007738">
    <property type="protein sequence ID" value="NXI12341.1"/>
    <property type="molecule type" value="Genomic_DNA"/>
</dbReference>
<evidence type="ECO:0000313" key="3">
    <source>
        <dbReference type="EMBL" id="NXI12341.1"/>
    </source>
</evidence>
<comment type="caution">
    <text evidence="3">The sequence shown here is derived from an EMBL/GenBank/DDBJ whole genome shotgun (WGS) entry which is preliminary data.</text>
</comment>
<dbReference type="Gene3D" id="2.30.29.30">
    <property type="entry name" value="Pleckstrin-homology domain (PH domain)/Phosphotyrosine-binding domain (PTB)"/>
    <property type="match status" value="1"/>
</dbReference>
<evidence type="ECO:0000259" key="2">
    <source>
        <dbReference type="Pfam" id="PF08416"/>
    </source>
</evidence>
<feature type="non-terminal residue" evidence="3">
    <location>
        <position position="1"/>
    </location>
</feature>
<dbReference type="GO" id="GO:0035023">
    <property type="term" value="P:regulation of Rho protein signal transduction"/>
    <property type="evidence" value="ECO:0007669"/>
    <property type="project" value="TreeGrafter"/>
</dbReference>
<dbReference type="PANTHER" id="PTHR12287:SF22">
    <property type="entry name" value="EPIDERMAL GROWTH FACTOR RECEPTOR KINASE SUBSTRATE 8-LIKE PROTEIN 3"/>
    <property type="match status" value="1"/>
</dbReference>
<protein>
    <submittedName>
        <fullName evidence="3">ES8L3 protein</fullName>
    </submittedName>
</protein>
<feature type="domain" description="PTB" evidence="2">
    <location>
        <begin position="56"/>
        <end position="159"/>
    </location>
</feature>
<organism evidence="3 4">
    <name type="scientific">Irena cyanogastra</name>
    <name type="common">Philippine fairy-bluebird</name>
    <dbReference type="NCBI Taxonomy" id="175120"/>
    <lineage>
        <taxon>Eukaryota</taxon>
        <taxon>Metazoa</taxon>
        <taxon>Chordata</taxon>
        <taxon>Craniata</taxon>
        <taxon>Vertebrata</taxon>
        <taxon>Euteleostomi</taxon>
        <taxon>Archelosauria</taxon>
        <taxon>Archosauria</taxon>
        <taxon>Dinosauria</taxon>
        <taxon>Saurischia</taxon>
        <taxon>Theropoda</taxon>
        <taxon>Coelurosauria</taxon>
        <taxon>Aves</taxon>
        <taxon>Neognathae</taxon>
        <taxon>Neoaves</taxon>
        <taxon>Telluraves</taxon>
        <taxon>Australaves</taxon>
        <taxon>Passeriformes</taxon>
        <taxon>Corvoidea</taxon>
        <taxon>Irenidae</taxon>
        <taxon>Irena</taxon>
    </lineage>
</organism>